<gene>
    <name evidence="1" type="ORF">COLO4_37606</name>
</gene>
<evidence type="ECO:0000313" key="2">
    <source>
        <dbReference type="Proteomes" id="UP000187203"/>
    </source>
</evidence>
<dbReference type="EMBL" id="AWUE01024108">
    <property type="protein sequence ID" value="OMO51600.1"/>
    <property type="molecule type" value="Genomic_DNA"/>
</dbReference>
<sequence length="95" mass="10839">MQSLKILILNAGGVQHPDFLRIFSQLYNEHRPQEALVTETRLALAQVRHQRLSLDFPEPSILDPIGYFWRALAMELAHFDLPANVSNLCVIINTT</sequence>
<evidence type="ECO:0000313" key="1">
    <source>
        <dbReference type="EMBL" id="OMO51600.1"/>
    </source>
</evidence>
<dbReference type="Proteomes" id="UP000187203">
    <property type="component" value="Unassembled WGS sequence"/>
</dbReference>
<accession>A0A1R3G0R9</accession>
<organism evidence="1 2">
    <name type="scientific">Corchorus olitorius</name>
    <dbReference type="NCBI Taxonomy" id="93759"/>
    <lineage>
        <taxon>Eukaryota</taxon>
        <taxon>Viridiplantae</taxon>
        <taxon>Streptophyta</taxon>
        <taxon>Embryophyta</taxon>
        <taxon>Tracheophyta</taxon>
        <taxon>Spermatophyta</taxon>
        <taxon>Magnoliopsida</taxon>
        <taxon>eudicotyledons</taxon>
        <taxon>Gunneridae</taxon>
        <taxon>Pentapetalae</taxon>
        <taxon>rosids</taxon>
        <taxon>malvids</taxon>
        <taxon>Malvales</taxon>
        <taxon>Malvaceae</taxon>
        <taxon>Grewioideae</taxon>
        <taxon>Apeibeae</taxon>
        <taxon>Corchorus</taxon>
    </lineage>
</organism>
<protein>
    <submittedName>
        <fullName evidence="1">Protein HASTY 1</fullName>
    </submittedName>
</protein>
<name>A0A1R3G0R9_9ROSI</name>
<reference evidence="2" key="1">
    <citation type="submission" date="2013-09" db="EMBL/GenBank/DDBJ databases">
        <title>Corchorus olitorius genome sequencing.</title>
        <authorList>
            <person name="Alam M."/>
            <person name="Haque M.S."/>
            <person name="Islam M.S."/>
            <person name="Emdad E.M."/>
            <person name="Islam M.M."/>
            <person name="Ahmed B."/>
            <person name="Halim A."/>
            <person name="Hossen Q.M.M."/>
            <person name="Hossain M.Z."/>
            <person name="Ahmed R."/>
            <person name="Khan M.M."/>
            <person name="Islam R."/>
            <person name="Rashid M.M."/>
            <person name="Khan S.A."/>
            <person name="Rahman M.S."/>
            <person name="Alam M."/>
            <person name="Yahiya A.S."/>
            <person name="Khan M.S."/>
            <person name="Azam M.S."/>
            <person name="Haque T."/>
            <person name="Lashkar M.Z.H."/>
            <person name="Akhand A.I."/>
            <person name="Morshed G."/>
            <person name="Roy S."/>
            <person name="Uddin K.S."/>
            <person name="Rabeya T."/>
            <person name="Hossain A.S."/>
            <person name="Chowdhury A."/>
            <person name="Snigdha A.R."/>
            <person name="Mortoza M.S."/>
            <person name="Matin S.A."/>
            <person name="Hoque S.M.E."/>
            <person name="Islam M.K."/>
            <person name="Roy D.K."/>
            <person name="Haider R."/>
            <person name="Moosa M.M."/>
            <person name="Elias S.M."/>
            <person name="Hasan A.M."/>
            <person name="Jahan S."/>
            <person name="Shafiuddin M."/>
            <person name="Mahmood N."/>
            <person name="Shommy N.S."/>
        </authorList>
    </citation>
    <scope>NUCLEOTIDE SEQUENCE [LARGE SCALE GENOMIC DNA]</scope>
    <source>
        <strain evidence="2">cv. O-4</strain>
    </source>
</reference>
<keyword evidence="2" id="KW-1185">Reference proteome</keyword>
<proteinExistence type="predicted"/>
<comment type="caution">
    <text evidence="1">The sequence shown here is derived from an EMBL/GenBank/DDBJ whole genome shotgun (WGS) entry which is preliminary data.</text>
</comment>
<dbReference type="AlphaFoldDB" id="A0A1R3G0R9"/>